<sequence>MTLELDGVILQHITEVSVRERARIVHHPVPGMSGDFLQTLGRPSVEVIFRGIFYGNNAEDDLKKL</sequence>
<reference evidence="1" key="1">
    <citation type="journal article" date="2015" name="Genome Announc.">
        <title>Draft Genome Sequence of Tolypothrix boutellei Strain VB521301.</title>
        <authorList>
            <person name="Chandrababunaidu M.M."/>
            <person name="Singh D."/>
            <person name="Sen D."/>
            <person name="Bhan S."/>
            <person name="Das S."/>
            <person name="Gupta A."/>
            <person name="Adhikary S.P."/>
            <person name="Tripathy S."/>
        </authorList>
    </citation>
    <scope>NUCLEOTIDE SEQUENCE</scope>
    <source>
        <strain evidence="1">VB521301</strain>
    </source>
</reference>
<comment type="caution">
    <text evidence="1">The sequence shown here is derived from an EMBL/GenBank/DDBJ whole genome shotgun (WGS) entry which is preliminary data.</text>
</comment>
<evidence type="ECO:0000313" key="1">
    <source>
        <dbReference type="EMBL" id="KIE13873.1"/>
    </source>
</evidence>
<protein>
    <submittedName>
        <fullName evidence="1">Uncharacterized protein</fullName>
    </submittedName>
</protein>
<dbReference type="AlphaFoldDB" id="A0A0C1RE30"/>
<dbReference type="EMBL" id="JHEG02000001">
    <property type="protein sequence ID" value="KIE13873.1"/>
    <property type="molecule type" value="Genomic_DNA"/>
</dbReference>
<gene>
    <name evidence="1" type="ORF">DA73_0200385</name>
</gene>
<accession>A0A0C1RE30</accession>
<feature type="non-terminal residue" evidence="1">
    <location>
        <position position="65"/>
    </location>
</feature>
<dbReference type="STRING" id="1479485.DA73_0200385"/>
<proteinExistence type="predicted"/>
<name>A0A0C1RE30_9CYAN</name>
<organism evidence="1">
    <name type="scientific">Tolypothrix bouteillei VB521301</name>
    <dbReference type="NCBI Taxonomy" id="1479485"/>
    <lineage>
        <taxon>Bacteria</taxon>
        <taxon>Bacillati</taxon>
        <taxon>Cyanobacteriota</taxon>
        <taxon>Cyanophyceae</taxon>
        <taxon>Nostocales</taxon>
        <taxon>Tolypothrichaceae</taxon>
        <taxon>Tolypothrix</taxon>
    </lineage>
</organism>